<reference evidence="1 2" key="1">
    <citation type="submission" date="2019-10" db="EMBL/GenBank/DDBJ databases">
        <title>Assembly and Annotation for the nematode Trichostrongylus colubriformis.</title>
        <authorList>
            <person name="Martin J."/>
        </authorList>
    </citation>
    <scope>NUCLEOTIDE SEQUENCE [LARGE SCALE GENOMIC DNA]</scope>
    <source>
        <strain evidence="1">G859</strain>
        <tissue evidence="1">Whole worm</tissue>
    </source>
</reference>
<keyword evidence="2" id="KW-1185">Reference proteome</keyword>
<accession>A0AAN8FB25</accession>
<evidence type="ECO:0000313" key="2">
    <source>
        <dbReference type="Proteomes" id="UP001331761"/>
    </source>
</evidence>
<comment type="caution">
    <text evidence="1">The sequence shown here is derived from an EMBL/GenBank/DDBJ whole genome shotgun (WGS) entry which is preliminary data.</text>
</comment>
<organism evidence="1 2">
    <name type="scientific">Trichostrongylus colubriformis</name>
    <name type="common">Black scour worm</name>
    <dbReference type="NCBI Taxonomy" id="6319"/>
    <lineage>
        <taxon>Eukaryota</taxon>
        <taxon>Metazoa</taxon>
        <taxon>Ecdysozoa</taxon>
        <taxon>Nematoda</taxon>
        <taxon>Chromadorea</taxon>
        <taxon>Rhabditida</taxon>
        <taxon>Rhabditina</taxon>
        <taxon>Rhabditomorpha</taxon>
        <taxon>Strongyloidea</taxon>
        <taxon>Trichostrongylidae</taxon>
        <taxon>Trichostrongylus</taxon>
    </lineage>
</organism>
<dbReference type="AlphaFoldDB" id="A0AAN8FB25"/>
<dbReference type="EMBL" id="WIXE01021589">
    <property type="protein sequence ID" value="KAK5968248.1"/>
    <property type="molecule type" value="Genomic_DNA"/>
</dbReference>
<proteinExistence type="predicted"/>
<gene>
    <name evidence="1" type="ORF">GCK32_019938</name>
</gene>
<name>A0AAN8FB25_TRICO</name>
<feature type="non-terminal residue" evidence="1">
    <location>
        <position position="1"/>
    </location>
</feature>
<sequence>DEQYYHPGACDTMAAPSDNLHLHLRAVLSNTPRLLRKRVEPHCADFEKNALQNQFDFRSDGFCRLILSSYAHTTAPILLCGTPVEHHDSTEAVPVKRV</sequence>
<evidence type="ECO:0000313" key="1">
    <source>
        <dbReference type="EMBL" id="KAK5968248.1"/>
    </source>
</evidence>
<dbReference type="Proteomes" id="UP001331761">
    <property type="component" value="Unassembled WGS sequence"/>
</dbReference>
<protein>
    <submittedName>
        <fullName evidence="1">Uncharacterized protein</fullName>
    </submittedName>
</protein>